<protein>
    <submittedName>
        <fullName evidence="1">Uncharacterized protein</fullName>
    </submittedName>
</protein>
<dbReference type="EMBL" id="BARS01017057">
    <property type="protein sequence ID" value="GAF93729.1"/>
    <property type="molecule type" value="Genomic_DNA"/>
</dbReference>
<name>X0TKE5_9ZZZZ</name>
<sequence length="42" mass="4501">HKVDKIIMSKSGDEVNAANPNDSIVIPGLAGLNPYAILRIKK</sequence>
<dbReference type="AlphaFoldDB" id="X0TKE5"/>
<proteinExistence type="predicted"/>
<accession>X0TKE5</accession>
<feature type="non-terminal residue" evidence="1">
    <location>
        <position position="1"/>
    </location>
</feature>
<evidence type="ECO:0000313" key="1">
    <source>
        <dbReference type="EMBL" id="GAF93729.1"/>
    </source>
</evidence>
<gene>
    <name evidence="1" type="ORF">S01H1_27955</name>
</gene>
<reference evidence="1" key="1">
    <citation type="journal article" date="2014" name="Front. Microbiol.">
        <title>High frequency of phylogenetically diverse reductive dehalogenase-homologous genes in deep subseafloor sedimentary metagenomes.</title>
        <authorList>
            <person name="Kawai M."/>
            <person name="Futagami T."/>
            <person name="Toyoda A."/>
            <person name="Takaki Y."/>
            <person name="Nishi S."/>
            <person name="Hori S."/>
            <person name="Arai W."/>
            <person name="Tsubouchi T."/>
            <person name="Morono Y."/>
            <person name="Uchiyama I."/>
            <person name="Ito T."/>
            <person name="Fujiyama A."/>
            <person name="Inagaki F."/>
            <person name="Takami H."/>
        </authorList>
    </citation>
    <scope>NUCLEOTIDE SEQUENCE</scope>
    <source>
        <strain evidence="1">Expedition CK06-06</strain>
    </source>
</reference>
<organism evidence="1">
    <name type="scientific">marine sediment metagenome</name>
    <dbReference type="NCBI Taxonomy" id="412755"/>
    <lineage>
        <taxon>unclassified sequences</taxon>
        <taxon>metagenomes</taxon>
        <taxon>ecological metagenomes</taxon>
    </lineage>
</organism>
<comment type="caution">
    <text evidence="1">The sequence shown here is derived from an EMBL/GenBank/DDBJ whole genome shotgun (WGS) entry which is preliminary data.</text>
</comment>